<reference evidence="2" key="1">
    <citation type="journal article" date="2023" name="Insect Mol. Biol.">
        <title>Genome sequencing provides insights into the evolution of gene families encoding plant cell wall-degrading enzymes in longhorned beetles.</title>
        <authorList>
            <person name="Shin N.R."/>
            <person name="Okamura Y."/>
            <person name="Kirsch R."/>
            <person name="Pauchet Y."/>
        </authorList>
    </citation>
    <scope>NUCLEOTIDE SEQUENCE</scope>
    <source>
        <strain evidence="2">RBIC_L_NR</strain>
    </source>
</reference>
<comment type="caution">
    <text evidence="2">The sequence shown here is derived from an EMBL/GenBank/DDBJ whole genome shotgun (WGS) entry which is preliminary data.</text>
</comment>
<sequence>MGQYNSHHNSLSFSYHSLIPNSNITQSAPNINYGQRILNDPSGQNEIANANQYHNQINQAYNNLQNVQPNVMMNTSRINDIQNQTLSTNNYQEYQNTSQPTVNTIPNQHDNQYSQNHANQAYFNNVQNMSNQYSTQNGIIQNIPNKINQGEGHGKIAQEPKLYQQQNYISQPIENFKQENPYQNTLEQPQPETRYWTDPNVAYSQPQINSTNYMSEQQHQHIAQNKMVNPQQNYSNLNQQFENININNQYASNRNANYPAHAQYPPYDTQPTNTKMLSETQVMYQDPKTVIPTQQEASTAYIQGNNAGDYVTSNLHSGAENNQNQWDLQHLVKIPQYETYNGINSNLNMGNTMIQNPQYVNDIVKNSQSGVAQYNPPPADNIPMITPQLHIQDPGRSIPQTEVNNQNRLNVVEPPHIQSNQQLHQVRHIAQDNINRQPYQNNVGVVEPHMQSSQSNQQFKSIEQHNLRKYASNPVVHSNNTNPSYIPSNQNVYEQGMPAYNYNVRNSATNPISQMSSDRVPQQVYNPQNQNIATNQFIPSQQNIPLAQPTYSAGYLPTSAHMQVSRHNIPSDSYSAANMPQRYINQNNIPVMNNVHAEGRNNKNGEINGIAQGDVKEHQDNTKVENSG</sequence>
<feature type="compositionally biased region" description="Basic and acidic residues" evidence="1">
    <location>
        <begin position="614"/>
        <end position="628"/>
    </location>
</feature>
<organism evidence="2 3">
    <name type="scientific">Rhamnusium bicolor</name>
    <dbReference type="NCBI Taxonomy" id="1586634"/>
    <lineage>
        <taxon>Eukaryota</taxon>
        <taxon>Metazoa</taxon>
        <taxon>Ecdysozoa</taxon>
        <taxon>Arthropoda</taxon>
        <taxon>Hexapoda</taxon>
        <taxon>Insecta</taxon>
        <taxon>Pterygota</taxon>
        <taxon>Neoptera</taxon>
        <taxon>Endopterygota</taxon>
        <taxon>Coleoptera</taxon>
        <taxon>Polyphaga</taxon>
        <taxon>Cucujiformia</taxon>
        <taxon>Chrysomeloidea</taxon>
        <taxon>Cerambycidae</taxon>
        <taxon>Lepturinae</taxon>
        <taxon>Rhagiini</taxon>
        <taxon>Rhamnusium</taxon>
    </lineage>
</organism>
<dbReference type="Proteomes" id="UP001162156">
    <property type="component" value="Unassembled WGS sequence"/>
</dbReference>
<protein>
    <submittedName>
        <fullName evidence="2">Uncharacterized protein</fullName>
    </submittedName>
</protein>
<evidence type="ECO:0000256" key="1">
    <source>
        <dbReference type="SAM" id="MobiDB-lite"/>
    </source>
</evidence>
<feature type="region of interest" description="Disordered" evidence="1">
    <location>
        <begin position="598"/>
        <end position="628"/>
    </location>
</feature>
<name>A0AAV8WXH8_9CUCU</name>
<evidence type="ECO:0000313" key="3">
    <source>
        <dbReference type="Proteomes" id="UP001162156"/>
    </source>
</evidence>
<keyword evidence="3" id="KW-1185">Reference proteome</keyword>
<proteinExistence type="predicted"/>
<gene>
    <name evidence="2" type="ORF">NQ314_015914</name>
</gene>
<dbReference type="EMBL" id="JANEYF010004433">
    <property type="protein sequence ID" value="KAJ8931217.1"/>
    <property type="molecule type" value="Genomic_DNA"/>
</dbReference>
<evidence type="ECO:0000313" key="2">
    <source>
        <dbReference type="EMBL" id="KAJ8931217.1"/>
    </source>
</evidence>
<accession>A0AAV8WXH8</accession>
<dbReference type="AlphaFoldDB" id="A0AAV8WXH8"/>